<comment type="caution">
    <text evidence="4">The sequence shown here is derived from an EMBL/GenBank/DDBJ whole genome shotgun (WGS) entry which is preliminary data.</text>
</comment>
<dbReference type="Pfam" id="PF20431">
    <property type="entry name" value="E_motif"/>
    <property type="match status" value="1"/>
</dbReference>
<dbReference type="PROSITE" id="PS51375">
    <property type="entry name" value="PPR"/>
    <property type="match status" value="3"/>
</dbReference>
<dbReference type="InterPro" id="IPR002885">
    <property type="entry name" value="PPR_rpt"/>
</dbReference>
<gene>
    <name evidence="4" type="ORF">H6P81_012637</name>
</gene>
<dbReference type="Proteomes" id="UP000825729">
    <property type="component" value="Unassembled WGS sequence"/>
</dbReference>
<dbReference type="InterPro" id="IPR011990">
    <property type="entry name" value="TPR-like_helical_dom_sf"/>
</dbReference>
<sequence length="663" mass="75927">MHYGKLNHSALYRCNSIIRASIEKGSPQKALQDYKMLLVSLSIRPDKKMLSYVLEACKITSFIEIARETHARVVKSGIHLDHLPSSLFSVYLTGNYLNEARQLFEEILEVGSNPLCGNLLIMGYLRTGDYESSLQIFKGMPNRDKVSWNSIIAGSVKSRRPRDAISLFRRMLKSGTQPNGFTYSSVLSACARVGALTCGEWVHNMMVEEGIHLNFILASALIDLYSKCGRIKIAVEIFNVVQREDVSVWNSMITGFAIHGFGFNAIETFSRMNEENVKPDSITFVGILAACSHCGLVEEGRIYFDTMKHMYKIEPILEHYGAMVDLLSRAGFLEEAYRMIKEMPMEPDIVIWRALLSACRTYKDSRLGQAVIDHIVELNSGDYVLLSHIYSSMKQWSHAERIRVMMRENRVRKGTGWSWVEIDGILHRFKAGDRSHPQSEAIYRVLDELLRRVKVEGFVPSTELVSMDVLEEEKEANLNYHSEKLALSYMVWKTGPGTEVVHVHVRTTGDTKMQQHYRYLNRVYRFQLERSQDSPGEQHNIQVIFPRCHIKVCVRQDYLGTHPPNFSVIEPERGGKPSNHCWWLVQGVQGRWTNVLYMTNHHKQQASYKPNSNSLEEIFQPGKKCNQSTRPRCLTTELRGRGPYAFPCNSFPCQRKERGQPPS</sequence>
<keyword evidence="1" id="KW-0677">Repeat</keyword>
<organism evidence="4 5">
    <name type="scientific">Aristolochia fimbriata</name>
    <name type="common">White veined hardy Dutchman's pipe vine</name>
    <dbReference type="NCBI Taxonomy" id="158543"/>
    <lineage>
        <taxon>Eukaryota</taxon>
        <taxon>Viridiplantae</taxon>
        <taxon>Streptophyta</taxon>
        <taxon>Embryophyta</taxon>
        <taxon>Tracheophyta</taxon>
        <taxon>Spermatophyta</taxon>
        <taxon>Magnoliopsida</taxon>
        <taxon>Magnoliidae</taxon>
        <taxon>Piperales</taxon>
        <taxon>Aristolochiaceae</taxon>
        <taxon>Aristolochia</taxon>
    </lineage>
</organism>
<dbReference type="EMBL" id="JAINDJ010000005">
    <property type="protein sequence ID" value="KAG9446509.1"/>
    <property type="molecule type" value="Genomic_DNA"/>
</dbReference>
<dbReference type="Pfam" id="PF20430">
    <property type="entry name" value="Eplus_motif"/>
    <property type="match status" value="1"/>
</dbReference>
<feature type="repeat" description="PPR" evidence="2">
    <location>
        <begin position="179"/>
        <end position="213"/>
    </location>
</feature>
<dbReference type="InterPro" id="IPR046848">
    <property type="entry name" value="E_motif"/>
</dbReference>
<dbReference type="GO" id="GO:0003723">
    <property type="term" value="F:RNA binding"/>
    <property type="evidence" value="ECO:0007669"/>
    <property type="project" value="InterPro"/>
</dbReference>
<dbReference type="FunFam" id="1.25.40.10:FF:000242">
    <property type="entry name" value="Pentatricopeptide repeat-containing protein"/>
    <property type="match status" value="1"/>
</dbReference>
<dbReference type="Pfam" id="PF13041">
    <property type="entry name" value="PPR_2"/>
    <property type="match status" value="1"/>
</dbReference>
<dbReference type="Pfam" id="PF14432">
    <property type="entry name" value="DYW_deaminase"/>
    <property type="match status" value="1"/>
</dbReference>
<dbReference type="Pfam" id="PF01535">
    <property type="entry name" value="PPR"/>
    <property type="match status" value="4"/>
</dbReference>
<dbReference type="GO" id="GO:0009451">
    <property type="term" value="P:RNA modification"/>
    <property type="evidence" value="ECO:0007669"/>
    <property type="project" value="InterPro"/>
</dbReference>
<feature type="repeat" description="PPR" evidence="2">
    <location>
        <begin position="245"/>
        <end position="279"/>
    </location>
</feature>
<name>A0AAV7ECR7_ARIFI</name>
<feature type="repeat" description="PPR" evidence="2">
    <location>
        <begin position="144"/>
        <end position="178"/>
    </location>
</feature>
<evidence type="ECO:0000259" key="3">
    <source>
        <dbReference type="Pfam" id="PF14432"/>
    </source>
</evidence>
<accession>A0AAV7ECR7</accession>
<evidence type="ECO:0000313" key="4">
    <source>
        <dbReference type="EMBL" id="KAG9446509.1"/>
    </source>
</evidence>
<dbReference type="InterPro" id="IPR032867">
    <property type="entry name" value="DYW_dom"/>
</dbReference>
<dbReference type="InterPro" id="IPR046849">
    <property type="entry name" value="E2_motif"/>
</dbReference>
<evidence type="ECO:0000313" key="5">
    <source>
        <dbReference type="Proteomes" id="UP000825729"/>
    </source>
</evidence>
<dbReference type="NCBIfam" id="TIGR00756">
    <property type="entry name" value="PPR"/>
    <property type="match status" value="1"/>
</dbReference>
<protein>
    <recommendedName>
        <fullName evidence="3">DYW domain-containing protein</fullName>
    </recommendedName>
</protein>
<reference evidence="4 5" key="1">
    <citation type="submission" date="2021-07" db="EMBL/GenBank/DDBJ databases">
        <title>The Aristolochia fimbriata genome: insights into angiosperm evolution, floral development and chemical biosynthesis.</title>
        <authorList>
            <person name="Jiao Y."/>
        </authorList>
    </citation>
    <scope>NUCLEOTIDE SEQUENCE [LARGE SCALE GENOMIC DNA]</scope>
    <source>
        <strain evidence="4">IBCAS-2021</strain>
        <tissue evidence="4">Leaf</tissue>
    </source>
</reference>
<proteinExistence type="predicted"/>
<dbReference type="PANTHER" id="PTHR47926:SF360">
    <property type="entry name" value="PENTATRICOPEPTIDE REPEAT-CONTAINING PROTEIN"/>
    <property type="match status" value="1"/>
</dbReference>
<feature type="domain" description="DYW" evidence="3">
    <location>
        <begin position="457"/>
        <end position="511"/>
    </location>
</feature>
<dbReference type="AlphaFoldDB" id="A0AAV7ECR7"/>
<evidence type="ECO:0000256" key="2">
    <source>
        <dbReference type="PROSITE-ProRule" id="PRU00708"/>
    </source>
</evidence>
<keyword evidence="5" id="KW-1185">Reference proteome</keyword>
<dbReference type="InterPro" id="IPR046960">
    <property type="entry name" value="PPR_At4g14850-like_plant"/>
</dbReference>
<dbReference type="PANTHER" id="PTHR47926">
    <property type="entry name" value="PENTATRICOPEPTIDE REPEAT-CONTAINING PROTEIN"/>
    <property type="match status" value="1"/>
</dbReference>
<dbReference type="Gene3D" id="1.25.40.10">
    <property type="entry name" value="Tetratricopeptide repeat domain"/>
    <property type="match status" value="2"/>
</dbReference>
<dbReference type="GO" id="GO:0008270">
    <property type="term" value="F:zinc ion binding"/>
    <property type="evidence" value="ECO:0007669"/>
    <property type="project" value="InterPro"/>
</dbReference>
<evidence type="ECO:0000256" key="1">
    <source>
        <dbReference type="ARBA" id="ARBA00022737"/>
    </source>
</evidence>